<feature type="compositionally biased region" description="Acidic residues" evidence="1">
    <location>
        <begin position="83"/>
        <end position="97"/>
    </location>
</feature>
<dbReference type="EMBL" id="FTOV01000009">
    <property type="protein sequence ID" value="SIT18118.1"/>
    <property type="molecule type" value="Genomic_DNA"/>
</dbReference>
<dbReference type="Proteomes" id="UP000185781">
    <property type="component" value="Unassembled WGS sequence"/>
</dbReference>
<accession>A0A1N7Q5H6</accession>
<evidence type="ECO:0000313" key="3">
    <source>
        <dbReference type="Proteomes" id="UP000185781"/>
    </source>
</evidence>
<proteinExistence type="predicted"/>
<dbReference type="RefSeq" id="WP_076394522.1">
    <property type="nucleotide sequence ID" value="NZ_CBDHHB010000002.1"/>
</dbReference>
<evidence type="ECO:0000256" key="1">
    <source>
        <dbReference type="SAM" id="MobiDB-lite"/>
    </source>
</evidence>
<gene>
    <name evidence="2" type="ORF">SAMN05421785_10959</name>
</gene>
<organism evidence="2 3">
    <name type="scientific">Chryseobacterium gambrini</name>
    <dbReference type="NCBI Taxonomy" id="373672"/>
    <lineage>
        <taxon>Bacteria</taxon>
        <taxon>Pseudomonadati</taxon>
        <taxon>Bacteroidota</taxon>
        <taxon>Flavobacteriia</taxon>
        <taxon>Flavobacteriales</taxon>
        <taxon>Weeksellaceae</taxon>
        <taxon>Chryseobacterium group</taxon>
        <taxon>Chryseobacterium</taxon>
    </lineage>
</organism>
<feature type="compositionally biased region" description="Basic and acidic residues" evidence="1">
    <location>
        <begin position="42"/>
        <end position="55"/>
    </location>
</feature>
<feature type="compositionally biased region" description="Basic and acidic residues" evidence="1">
    <location>
        <begin position="9"/>
        <end position="33"/>
    </location>
</feature>
<dbReference type="AlphaFoldDB" id="A0A1N7Q5H6"/>
<evidence type="ECO:0000313" key="2">
    <source>
        <dbReference type="EMBL" id="SIT18118.1"/>
    </source>
</evidence>
<feature type="region of interest" description="Disordered" evidence="1">
    <location>
        <begin position="1"/>
        <end position="97"/>
    </location>
</feature>
<feature type="compositionally biased region" description="Acidic residues" evidence="1">
    <location>
        <begin position="59"/>
        <end position="76"/>
    </location>
</feature>
<reference evidence="2 3" key="1">
    <citation type="submission" date="2017-01" db="EMBL/GenBank/DDBJ databases">
        <authorList>
            <person name="Mah S.A."/>
            <person name="Swanson W.J."/>
            <person name="Moy G.W."/>
            <person name="Vacquier V.D."/>
        </authorList>
    </citation>
    <scope>NUCLEOTIDE SEQUENCE [LARGE SCALE GENOMIC DNA]</scope>
    <source>
        <strain evidence="2 3">DSM 18014</strain>
    </source>
</reference>
<sequence length="97" mass="11393">MIPENSEQEQERRLEQREYKSSEDIFNQEEHISLDGNGKPIFNEKNDDDKLDKGLDIPGVEDDDEMEEIGSEDEENNYWSLSDNDDDHEEENDDVLT</sequence>
<name>A0A1N7Q5H6_9FLAO</name>
<dbReference type="STRING" id="373672.SAMN05421785_10959"/>
<protein>
    <submittedName>
        <fullName evidence="2">Uncharacterized protein</fullName>
    </submittedName>
</protein>